<dbReference type="EMBL" id="CP126116">
    <property type="protein sequence ID" value="WHZ56707.1"/>
    <property type="molecule type" value="Genomic_DNA"/>
</dbReference>
<proteinExistence type="predicted"/>
<name>A0ACD4R8A5_9BACI</name>
<accession>A0ACD4R8A5</accession>
<reference evidence="2" key="1">
    <citation type="journal article" date="2025" name="Aquaculture">
        <title>Assessment of the bioflocculant production and safety properties of Metabacillus hrfriensis sp. nov. based on phenotypic and whole-genome sequencing analysis.</title>
        <authorList>
            <person name="Zhang R."/>
            <person name="Zhao Z."/>
            <person name="Luo L."/>
            <person name="Wang S."/>
            <person name="Guo K."/>
            <person name="Xu W."/>
        </authorList>
    </citation>
    <scope>NUCLEOTIDE SEQUENCE [LARGE SCALE GENOMIC DNA]</scope>
    <source>
        <strain evidence="2">CT-WN-B3</strain>
    </source>
</reference>
<dbReference type="Proteomes" id="UP001226091">
    <property type="component" value="Chromosome"/>
</dbReference>
<organism evidence="1 2">
    <name type="scientific">Metabacillus hrfriensis</name>
    <dbReference type="NCBI Taxonomy" id="3048891"/>
    <lineage>
        <taxon>Bacteria</taxon>
        <taxon>Bacillati</taxon>
        <taxon>Bacillota</taxon>
        <taxon>Bacilli</taxon>
        <taxon>Bacillales</taxon>
        <taxon>Bacillaceae</taxon>
        <taxon>Metabacillus</taxon>
    </lineage>
</organism>
<evidence type="ECO:0000313" key="2">
    <source>
        <dbReference type="Proteomes" id="UP001226091"/>
    </source>
</evidence>
<sequence length="375" mass="43443">MSQDQQSSLRFSVEESVWFQKGQEVGELLSISLDPDITIQEFDQYISIRGALQLTGEYKIDEDYNEEEFEYANLRFVNSVETREEDGISQLVHRFPVDITIPRNRIGDLEEVYVTIESFDYDLSESRNLKLVADLEISGISSQDSFEEVQEEKEEEQTYNHSTKEELEPLYRSSQALLHEEETQEAYSESFDAVLAENSDTPEKEEFYQPFDVGVRKQAIEEEVTQSFDVEVRKQAIEEEVTQSFDVEVRKQAIEEEITQPEIHYSAGRPAEAEVESYSAPPKQSPKSRKEEAKKQEQPKETENSLYLTKLFGREDEEEFSKLKICIVQQGDTIDSICDRYNITVQQLHRVNQFSSTADVHEGQTLYIPVYANTH</sequence>
<keyword evidence="2" id="KW-1185">Reference proteome</keyword>
<gene>
    <name evidence="1" type="primary">spoVID</name>
    <name evidence="1" type="ORF">QLQ22_18715</name>
</gene>
<protein>
    <submittedName>
        <fullName evidence="1">Stage VI sporulation protein D</fullName>
    </submittedName>
</protein>
<evidence type="ECO:0000313" key="1">
    <source>
        <dbReference type="EMBL" id="WHZ56707.1"/>
    </source>
</evidence>